<evidence type="ECO:0000313" key="1">
    <source>
        <dbReference type="EMBL" id="TQE13730.1"/>
    </source>
</evidence>
<organism evidence="1 2">
    <name type="scientific">Malus baccata</name>
    <name type="common">Siberian crab apple</name>
    <name type="synonym">Pyrus baccata</name>
    <dbReference type="NCBI Taxonomy" id="106549"/>
    <lineage>
        <taxon>Eukaryota</taxon>
        <taxon>Viridiplantae</taxon>
        <taxon>Streptophyta</taxon>
        <taxon>Embryophyta</taxon>
        <taxon>Tracheophyta</taxon>
        <taxon>Spermatophyta</taxon>
        <taxon>Magnoliopsida</taxon>
        <taxon>eudicotyledons</taxon>
        <taxon>Gunneridae</taxon>
        <taxon>Pentapetalae</taxon>
        <taxon>rosids</taxon>
        <taxon>fabids</taxon>
        <taxon>Rosales</taxon>
        <taxon>Rosaceae</taxon>
        <taxon>Amygdaloideae</taxon>
        <taxon>Maleae</taxon>
        <taxon>Malus</taxon>
    </lineage>
</organism>
<gene>
    <name evidence="1" type="ORF">C1H46_000737</name>
</gene>
<dbReference type="EMBL" id="VIEB01000009">
    <property type="protein sequence ID" value="TQE13730.1"/>
    <property type="molecule type" value="Genomic_DNA"/>
</dbReference>
<keyword evidence="2" id="KW-1185">Reference proteome</keyword>
<reference evidence="1 2" key="1">
    <citation type="journal article" date="2019" name="G3 (Bethesda)">
        <title>Sequencing of a Wild Apple (Malus baccata) Genome Unravels the Differences Between Cultivated and Wild Apple Species Regarding Disease Resistance and Cold Tolerance.</title>
        <authorList>
            <person name="Chen X."/>
        </authorList>
    </citation>
    <scope>NUCLEOTIDE SEQUENCE [LARGE SCALE GENOMIC DNA]</scope>
    <source>
        <strain evidence="2">cv. Shandingzi</strain>
        <tissue evidence="1">Leaves</tissue>
    </source>
</reference>
<name>A0A540NT30_MALBA</name>
<protein>
    <submittedName>
        <fullName evidence="1">Uncharacterized protein</fullName>
    </submittedName>
</protein>
<dbReference type="Proteomes" id="UP000315295">
    <property type="component" value="Unassembled WGS sequence"/>
</dbReference>
<accession>A0A540NT30</accession>
<comment type="caution">
    <text evidence="1">The sequence shown here is derived from an EMBL/GenBank/DDBJ whole genome shotgun (WGS) entry which is preliminary data.</text>
</comment>
<proteinExistence type="predicted"/>
<sequence length="55" mass="5944">MGHPQTRWAAIQLVKEPKGMLSLEGEQVQSAPLPFSPQIAPGAIVAARSQWDGFD</sequence>
<dbReference type="AlphaFoldDB" id="A0A540NT30"/>
<evidence type="ECO:0000313" key="2">
    <source>
        <dbReference type="Proteomes" id="UP000315295"/>
    </source>
</evidence>